<evidence type="ECO:0000256" key="1">
    <source>
        <dbReference type="SAM" id="SignalP"/>
    </source>
</evidence>
<sequence length="92" mass="9977">MTLKTFKFMLGSVLAALITLDASQSVENLQVVCLIDKGLKLVPLGLILPNYTASSFGAREKDPPIGQLDLGGDACLISSRRKGYRKKLQNEP</sequence>
<reference evidence="3" key="1">
    <citation type="submission" date="2016-03" db="EMBL/GenBank/DDBJ databases">
        <authorList>
            <person name="Guldener U."/>
        </authorList>
    </citation>
    <scope>NUCLEOTIDE SEQUENCE [LARGE SCALE GENOMIC DNA]</scope>
    <source>
        <strain evidence="3">04CH-RAC-A.6.1</strain>
    </source>
</reference>
<evidence type="ECO:0000313" key="2">
    <source>
        <dbReference type="EMBL" id="CZT01435.1"/>
    </source>
</evidence>
<keyword evidence="3" id="KW-1185">Reference proteome</keyword>
<protein>
    <submittedName>
        <fullName evidence="2">Uncharacterized protein</fullName>
    </submittedName>
</protein>
<evidence type="ECO:0000313" key="3">
    <source>
        <dbReference type="Proteomes" id="UP000178912"/>
    </source>
</evidence>
<keyword evidence="1" id="KW-0732">Signal</keyword>
<dbReference type="AlphaFoldDB" id="A0A1E1KTN7"/>
<gene>
    <name evidence="2" type="ORF">RAG0_09070</name>
</gene>
<feature type="signal peptide" evidence="1">
    <location>
        <begin position="1"/>
        <end position="25"/>
    </location>
</feature>
<dbReference type="EMBL" id="FJUX01000051">
    <property type="protein sequence ID" value="CZT01435.1"/>
    <property type="molecule type" value="Genomic_DNA"/>
</dbReference>
<dbReference type="Proteomes" id="UP000178912">
    <property type="component" value="Unassembled WGS sequence"/>
</dbReference>
<proteinExistence type="predicted"/>
<feature type="chain" id="PRO_5009446445" evidence="1">
    <location>
        <begin position="26"/>
        <end position="92"/>
    </location>
</feature>
<accession>A0A1E1KTN7</accession>
<name>A0A1E1KTN7_9HELO</name>
<organism evidence="2 3">
    <name type="scientific">Rhynchosporium agropyri</name>
    <dbReference type="NCBI Taxonomy" id="914238"/>
    <lineage>
        <taxon>Eukaryota</taxon>
        <taxon>Fungi</taxon>
        <taxon>Dikarya</taxon>
        <taxon>Ascomycota</taxon>
        <taxon>Pezizomycotina</taxon>
        <taxon>Leotiomycetes</taxon>
        <taxon>Helotiales</taxon>
        <taxon>Ploettnerulaceae</taxon>
        <taxon>Rhynchosporium</taxon>
    </lineage>
</organism>